<comment type="subcellular location">
    <subcellularLocation>
        <location evidence="2">Cytoplasm</location>
    </subcellularLocation>
</comment>
<evidence type="ECO:0000313" key="3">
    <source>
        <dbReference type="EMBL" id="OGI45769.1"/>
    </source>
</evidence>
<accession>A0A1F6TL03</accession>
<dbReference type="GO" id="GO:0030490">
    <property type="term" value="P:maturation of SSU-rRNA"/>
    <property type="evidence" value="ECO:0007669"/>
    <property type="project" value="UniProtKB-UniRule"/>
</dbReference>
<dbReference type="GO" id="GO:0005829">
    <property type="term" value="C:cytosol"/>
    <property type="evidence" value="ECO:0007669"/>
    <property type="project" value="TreeGrafter"/>
</dbReference>
<dbReference type="PROSITE" id="PS01319">
    <property type="entry name" value="RBFA"/>
    <property type="match status" value="1"/>
</dbReference>
<comment type="caution">
    <text evidence="3">The sequence shown here is derived from an EMBL/GenBank/DDBJ whole genome shotgun (WGS) entry which is preliminary data.</text>
</comment>
<sequence>MIKDSNRPRRVAELLKRELAMIIPRELDDSLAHRITLTHVEVLPDYSVAKVFFTVLGGADAPREATRALKRAAGFLRHALAGRVVLRAIPALRFYYDESVERGARLTSLIERAIAEDKTHPKD</sequence>
<dbReference type="GO" id="GO:0043024">
    <property type="term" value="F:ribosomal small subunit binding"/>
    <property type="evidence" value="ECO:0007669"/>
    <property type="project" value="TreeGrafter"/>
</dbReference>
<reference evidence="3 4" key="1">
    <citation type="journal article" date="2016" name="Nat. Commun.">
        <title>Thousands of microbial genomes shed light on interconnected biogeochemical processes in an aquifer system.</title>
        <authorList>
            <person name="Anantharaman K."/>
            <person name="Brown C.T."/>
            <person name="Hug L.A."/>
            <person name="Sharon I."/>
            <person name="Castelle C.J."/>
            <person name="Probst A.J."/>
            <person name="Thomas B.C."/>
            <person name="Singh A."/>
            <person name="Wilkins M.J."/>
            <person name="Karaoz U."/>
            <person name="Brodie E.L."/>
            <person name="Williams K.H."/>
            <person name="Hubbard S.S."/>
            <person name="Banfield J.F."/>
        </authorList>
    </citation>
    <scope>NUCLEOTIDE SEQUENCE [LARGE SCALE GENOMIC DNA]</scope>
</reference>
<evidence type="ECO:0000256" key="2">
    <source>
        <dbReference type="HAMAP-Rule" id="MF_00003"/>
    </source>
</evidence>
<gene>
    <name evidence="2" type="primary">rbfA</name>
    <name evidence="3" type="ORF">A2151_08360</name>
</gene>
<name>A0A1F6TL03_9PROT</name>
<comment type="subunit">
    <text evidence="2">Monomer. Binds 30S ribosomal subunits, but not 50S ribosomal subunits or 70S ribosomes.</text>
</comment>
<keyword evidence="1 2" id="KW-0690">Ribosome biogenesis</keyword>
<dbReference type="InterPro" id="IPR015946">
    <property type="entry name" value="KH_dom-like_a/b"/>
</dbReference>
<keyword evidence="2" id="KW-0963">Cytoplasm</keyword>
<dbReference type="Gene3D" id="3.30.300.20">
    <property type="match status" value="1"/>
</dbReference>
<protein>
    <recommendedName>
        <fullName evidence="2">Ribosome-binding factor A</fullName>
    </recommendedName>
</protein>
<comment type="similarity">
    <text evidence="2">Belongs to the RbfA family.</text>
</comment>
<dbReference type="NCBIfam" id="TIGR00082">
    <property type="entry name" value="rbfA"/>
    <property type="match status" value="1"/>
</dbReference>
<comment type="function">
    <text evidence="2">One of several proteins that assist in the late maturation steps of the functional core of the 30S ribosomal subunit. Associates with free 30S ribosomal subunits (but not with 30S subunits that are part of 70S ribosomes or polysomes). Required for efficient processing of 16S rRNA. May interact with the 5'-terminal helix region of 16S rRNA.</text>
</comment>
<proteinExistence type="inferred from homology"/>
<dbReference type="InterPro" id="IPR020053">
    <property type="entry name" value="Ribosome-bd_factorA_CS"/>
</dbReference>
<dbReference type="HAMAP" id="MF_00003">
    <property type="entry name" value="RbfA"/>
    <property type="match status" value="1"/>
</dbReference>
<evidence type="ECO:0000313" key="4">
    <source>
        <dbReference type="Proteomes" id="UP000178885"/>
    </source>
</evidence>
<dbReference type="Proteomes" id="UP000178885">
    <property type="component" value="Unassembled WGS sequence"/>
</dbReference>
<dbReference type="Pfam" id="PF02033">
    <property type="entry name" value="RBFA"/>
    <property type="match status" value="1"/>
</dbReference>
<dbReference type="PANTHER" id="PTHR33515">
    <property type="entry name" value="RIBOSOME-BINDING FACTOR A, CHLOROPLASTIC-RELATED"/>
    <property type="match status" value="1"/>
</dbReference>
<evidence type="ECO:0000256" key="1">
    <source>
        <dbReference type="ARBA" id="ARBA00022517"/>
    </source>
</evidence>
<dbReference type="STRING" id="1817760.A2151_08360"/>
<dbReference type="InterPro" id="IPR023799">
    <property type="entry name" value="RbfA_dom_sf"/>
</dbReference>
<dbReference type="SUPFAM" id="SSF89919">
    <property type="entry name" value="Ribosome-binding factor A, RbfA"/>
    <property type="match status" value="1"/>
</dbReference>
<organism evidence="3 4">
    <name type="scientific">Candidatus Muproteobacteria bacterium RBG_16_65_34</name>
    <dbReference type="NCBI Taxonomy" id="1817760"/>
    <lineage>
        <taxon>Bacteria</taxon>
        <taxon>Pseudomonadati</taxon>
        <taxon>Pseudomonadota</taxon>
        <taxon>Candidatus Muproteobacteria</taxon>
    </lineage>
</organism>
<dbReference type="EMBL" id="MFSU01000096">
    <property type="protein sequence ID" value="OGI45769.1"/>
    <property type="molecule type" value="Genomic_DNA"/>
</dbReference>
<dbReference type="InterPro" id="IPR000238">
    <property type="entry name" value="RbfA"/>
</dbReference>
<dbReference type="AlphaFoldDB" id="A0A1F6TL03"/>
<dbReference type="PANTHER" id="PTHR33515:SF1">
    <property type="entry name" value="RIBOSOME-BINDING FACTOR A, CHLOROPLASTIC-RELATED"/>
    <property type="match status" value="1"/>
</dbReference>